<reference evidence="1 2" key="1">
    <citation type="submission" date="2018-08" db="EMBL/GenBank/DDBJ databases">
        <title>Vibrio harveyi strains pathogenic to white snook Centropomus viridis Lockington (1877) and potential probiotic bacteria.</title>
        <authorList>
            <person name="Soto-Rodriguez S."/>
            <person name="Gomez-Gil B."/>
            <person name="Lozano-Olvera R."/>
        </authorList>
    </citation>
    <scope>NUCLEOTIDE SEQUENCE [LARGE SCALE GENOMIC DNA]</scope>
    <source>
        <strain evidence="1 2">CAIM 1508</strain>
    </source>
</reference>
<organism evidence="1 2">
    <name type="scientific">Vibrio harveyi</name>
    <name type="common">Beneckea harveyi</name>
    <dbReference type="NCBI Taxonomy" id="669"/>
    <lineage>
        <taxon>Bacteria</taxon>
        <taxon>Pseudomonadati</taxon>
        <taxon>Pseudomonadota</taxon>
        <taxon>Gammaproteobacteria</taxon>
        <taxon>Vibrionales</taxon>
        <taxon>Vibrionaceae</taxon>
        <taxon>Vibrio</taxon>
    </lineage>
</organism>
<sequence length="99" mass="11671">MKTPSYFVALSALTGRDFKRRAVITSKRRFELYDDGKQCNVHNWSTEYQTHIYHQLSLSIVDDKPLYFVDTHCSLTPSWLCSQTYRTIKEVKKAWHGLL</sequence>
<dbReference type="Proteomes" id="UP000253437">
    <property type="component" value="Unassembled WGS sequence"/>
</dbReference>
<evidence type="ECO:0000313" key="1">
    <source>
        <dbReference type="EMBL" id="RIW13490.1"/>
    </source>
</evidence>
<protein>
    <submittedName>
        <fullName evidence="1">Uncharacterized protein</fullName>
    </submittedName>
</protein>
<evidence type="ECO:0000313" key="2">
    <source>
        <dbReference type="Proteomes" id="UP000253437"/>
    </source>
</evidence>
<name>A0A8B3DJ38_VIBHA</name>
<dbReference type="RefSeq" id="WP_114092176.1">
    <property type="nucleotide sequence ID" value="NZ_OV766764.1"/>
</dbReference>
<accession>A0A8B3DJ38</accession>
<comment type="caution">
    <text evidence="1">The sequence shown here is derived from an EMBL/GenBank/DDBJ whole genome shotgun (WGS) entry which is preliminary data.</text>
</comment>
<dbReference type="EMBL" id="QOUW02000030">
    <property type="protein sequence ID" value="RIW13490.1"/>
    <property type="molecule type" value="Genomic_DNA"/>
</dbReference>
<gene>
    <name evidence="1" type="ORF">DS957_011035</name>
</gene>
<dbReference type="AlphaFoldDB" id="A0A8B3DJ38"/>
<proteinExistence type="predicted"/>